<feature type="domain" description="Phosphoribosyltransferase" evidence="16">
    <location>
        <begin position="20"/>
        <end position="168"/>
    </location>
</feature>
<evidence type="ECO:0000256" key="15">
    <source>
        <dbReference type="RuleBase" id="RU364099"/>
    </source>
</evidence>
<evidence type="ECO:0000256" key="3">
    <source>
        <dbReference type="ARBA" id="ARBA00004669"/>
    </source>
</evidence>
<protein>
    <recommendedName>
        <fullName evidence="15">Hypoxanthine phosphoribosyltransferase</fullName>
        <ecNumber evidence="15">2.4.2.8</ecNumber>
    </recommendedName>
</protein>
<accession>A0A084ERF3</accession>
<comment type="subcellular location">
    <subcellularLocation>
        <location evidence="2 15">Cytoplasm</location>
    </subcellularLocation>
</comment>
<dbReference type="Pfam" id="PF00156">
    <property type="entry name" value="Pribosyltran"/>
    <property type="match status" value="1"/>
</dbReference>
<dbReference type="GO" id="GO:0000166">
    <property type="term" value="F:nucleotide binding"/>
    <property type="evidence" value="ECO:0007669"/>
    <property type="project" value="UniProtKB-KW"/>
</dbReference>
<comment type="similarity">
    <text evidence="5 15">Belongs to the purine/pyrimidine phosphoribosyltransferase family.</text>
</comment>
<dbReference type="InterPro" id="IPR005904">
    <property type="entry name" value="Hxn_phspho_trans"/>
</dbReference>
<comment type="cofactor">
    <cofactor evidence="1 15">
        <name>Mg(2+)</name>
        <dbReference type="ChEBI" id="CHEBI:18420"/>
    </cofactor>
</comment>
<keyword evidence="7 15" id="KW-0328">Glycosyltransferase</keyword>
<evidence type="ECO:0000313" key="17">
    <source>
        <dbReference type="EMBL" id="KEZ20545.1"/>
    </source>
</evidence>
<dbReference type="GO" id="GO:0004422">
    <property type="term" value="F:hypoxanthine phosphoribosyltransferase activity"/>
    <property type="evidence" value="ECO:0007669"/>
    <property type="project" value="InterPro"/>
</dbReference>
<evidence type="ECO:0000256" key="11">
    <source>
        <dbReference type="ARBA" id="ARBA00022741"/>
    </source>
</evidence>
<evidence type="ECO:0000256" key="12">
    <source>
        <dbReference type="ARBA" id="ARBA00022842"/>
    </source>
</evidence>
<dbReference type="PANTHER" id="PTHR43340:SF1">
    <property type="entry name" value="HYPOXANTHINE PHOSPHORIBOSYLTRANSFERASE"/>
    <property type="match status" value="1"/>
</dbReference>
<keyword evidence="9 15" id="KW-0479">Metal-binding</keyword>
<dbReference type="InterPro" id="IPR029057">
    <property type="entry name" value="PRTase-like"/>
</dbReference>
<keyword evidence="12 15" id="KW-0460">Magnesium</keyword>
<evidence type="ECO:0000259" key="16">
    <source>
        <dbReference type="Pfam" id="PF00156"/>
    </source>
</evidence>
<keyword evidence="8 15" id="KW-0808">Transferase</keyword>
<evidence type="ECO:0000313" key="18">
    <source>
        <dbReference type="Proteomes" id="UP000028533"/>
    </source>
</evidence>
<dbReference type="InterPro" id="IPR000836">
    <property type="entry name" value="PRTase_dom"/>
</dbReference>
<comment type="pathway">
    <text evidence="3 15">Purine metabolism; IMP biosynthesis via salvage pathway; IMP from hypoxanthine: step 1/1.</text>
</comment>
<comment type="pathway">
    <text evidence="4">Purine metabolism; GMP biosynthesis via salvage pathway; GMP from guanine: step 1/1.</text>
</comment>
<keyword evidence="11 15" id="KW-0547">Nucleotide-binding</keyword>
<evidence type="ECO:0000256" key="2">
    <source>
        <dbReference type="ARBA" id="ARBA00004496"/>
    </source>
</evidence>
<keyword evidence="10 15" id="KW-0660">Purine salvage</keyword>
<dbReference type="FunFam" id="3.40.50.2020:FF:000006">
    <property type="entry name" value="Hypoxanthine phosphoribosyltransferase"/>
    <property type="match status" value="1"/>
</dbReference>
<dbReference type="GO" id="GO:0032263">
    <property type="term" value="P:GMP salvage"/>
    <property type="evidence" value="ECO:0007669"/>
    <property type="project" value="TreeGrafter"/>
</dbReference>
<proteinExistence type="inferred from homology"/>
<dbReference type="UniPathway" id="UPA00591">
    <property type="reaction ID" value="UER00648"/>
</dbReference>
<gene>
    <name evidence="17" type="primary">hpt-1</name>
    <name evidence="17" type="ORF">MCAPa_1210</name>
</gene>
<evidence type="ECO:0000256" key="10">
    <source>
        <dbReference type="ARBA" id="ARBA00022726"/>
    </source>
</evidence>
<dbReference type="GO" id="GO:0052657">
    <property type="term" value="F:guanine phosphoribosyltransferase activity"/>
    <property type="evidence" value="ECO:0007669"/>
    <property type="project" value="UniProtKB-ARBA"/>
</dbReference>
<dbReference type="EC" id="2.4.2.8" evidence="15"/>
<evidence type="ECO:0000256" key="6">
    <source>
        <dbReference type="ARBA" id="ARBA00022490"/>
    </source>
</evidence>
<evidence type="ECO:0000256" key="9">
    <source>
        <dbReference type="ARBA" id="ARBA00022723"/>
    </source>
</evidence>
<reference evidence="17 18" key="1">
    <citation type="submission" date="2014-02" db="EMBL/GenBank/DDBJ databases">
        <title>Genome sequence of Mycoplasma capricolum subsp. capricolum strain 14232.</title>
        <authorList>
            <person name="Sirand-Pugnet P."/>
            <person name="Breton M."/>
            <person name="Dordet-Frisoni E."/>
            <person name="Baranowski E."/>
            <person name="Barre A."/>
            <person name="Couture C."/>
            <person name="Dupuy V."/>
            <person name="Gaurivaud P."/>
            <person name="Jacob D."/>
            <person name="Lemaitre C."/>
            <person name="Manso-Silvan L."/>
            <person name="Nikolski M."/>
            <person name="Nouvel L.-X."/>
            <person name="Poumarat F."/>
            <person name="Tardy F."/>
            <person name="Thebault P."/>
            <person name="Theil S."/>
            <person name="Citti C."/>
            <person name="Thiaucourt F."/>
            <person name="Blanchard A."/>
        </authorList>
    </citation>
    <scope>NUCLEOTIDE SEQUENCE [LARGE SCALE GENOMIC DNA]</scope>
    <source>
        <strain evidence="17 18">14232</strain>
    </source>
</reference>
<comment type="catalytic activity">
    <reaction evidence="14">
        <text>IMP + diphosphate = hypoxanthine + 5-phospho-alpha-D-ribose 1-diphosphate</text>
        <dbReference type="Rhea" id="RHEA:17973"/>
        <dbReference type="ChEBI" id="CHEBI:17368"/>
        <dbReference type="ChEBI" id="CHEBI:33019"/>
        <dbReference type="ChEBI" id="CHEBI:58017"/>
        <dbReference type="ChEBI" id="CHEBI:58053"/>
        <dbReference type="EC" id="2.4.2.8"/>
    </reaction>
    <physiologicalReaction direction="right-to-left" evidence="14">
        <dbReference type="Rhea" id="RHEA:17975"/>
    </physiologicalReaction>
</comment>
<dbReference type="GO" id="GO:0032264">
    <property type="term" value="P:IMP salvage"/>
    <property type="evidence" value="ECO:0007669"/>
    <property type="project" value="UniProtKB-UniPathway"/>
</dbReference>
<name>A0A084ERF3_MYCCA</name>
<dbReference type="CDD" id="cd06223">
    <property type="entry name" value="PRTases_typeI"/>
    <property type="match status" value="1"/>
</dbReference>
<dbReference type="Gene3D" id="3.40.50.2020">
    <property type="match status" value="1"/>
</dbReference>
<evidence type="ECO:0000256" key="4">
    <source>
        <dbReference type="ARBA" id="ARBA00004676"/>
    </source>
</evidence>
<evidence type="ECO:0000256" key="14">
    <source>
        <dbReference type="ARBA" id="ARBA00049402"/>
    </source>
</evidence>
<dbReference type="AlphaFoldDB" id="A0A084ERF3"/>
<dbReference type="GO" id="GO:0006166">
    <property type="term" value="P:purine ribonucleoside salvage"/>
    <property type="evidence" value="ECO:0007669"/>
    <property type="project" value="UniProtKB-KW"/>
</dbReference>
<dbReference type="GO" id="GO:0046100">
    <property type="term" value="P:hypoxanthine metabolic process"/>
    <property type="evidence" value="ECO:0007669"/>
    <property type="project" value="TreeGrafter"/>
</dbReference>
<dbReference type="EMBL" id="JFDO01000004">
    <property type="protein sequence ID" value="KEZ20545.1"/>
    <property type="molecule type" value="Genomic_DNA"/>
</dbReference>
<dbReference type="GO" id="GO:0005829">
    <property type="term" value="C:cytosol"/>
    <property type="evidence" value="ECO:0007669"/>
    <property type="project" value="TreeGrafter"/>
</dbReference>
<evidence type="ECO:0000256" key="5">
    <source>
        <dbReference type="ARBA" id="ARBA00008391"/>
    </source>
</evidence>
<dbReference type="GO" id="GO:0006178">
    <property type="term" value="P:guanine salvage"/>
    <property type="evidence" value="ECO:0007669"/>
    <property type="project" value="TreeGrafter"/>
</dbReference>
<evidence type="ECO:0000256" key="7">
    <source>
        <dbReference type="ARBA" id="ARBA00022676"/>
    </source>
</evidence>
<evidence type="ECO:0000256" key="13">
    <source>
        <dbReference type="ARBA" id="ARBA00048811"/>
    </source>
</evidence>
<dbReference type="RefSeq" id="WP_036431149.1">
    <property type="nucleotide sequence ID" value="NZ_JFDO01000004.1"/>
</dbReference>
<evidence type="ECO:0000256" key="8">
    <source>
        <dbReference type="ARBA" id="ARBA00022679"/>
    </source>
</evidence>
<dbReference type="GO" id="GO:0000287">
    <property type="term" value="F:magnesium ion binding"/>
    <property type="evidence" value="ECO:0007669"/>
    <property type="project" value="TreeGrafter"/>
</dbReference>
<dbReference type="NCBIfam" id="TIGR01203">
    <property type="entry name" value="HGPRTase"/>
    <property type="match status" value="1"/>
</dbReference>
<dbReference type="PANTHER" id="PTHR43340">
    <property type="entry name" value="HYPOXANTHINE-GUANINE PHOSPHORIBOSYLTRANSFERASE"/>
    <property type="match status" value="1"/>
</dbReference>
<keyword evidence="6 15" id="KW-0963">Cytoplasm</keyword>
<evidence type="ECO:0000256" key="1">
    <source>
        <dbReference type="ARBA" id="ARBA00001946"/>
    </source>
</evidence>
<dbReference type="Proteomes" id="UP000028533">
    <property type="component" value="Unassembled WGS sequence"/>
</dbReference>
<comment type="catalytic activity">
    <reaction evidence="13">
        <text>GMP + diphosphate = guanine + 5-phospho-alpha-D-ribose 1-diphosphate</text>
        <dbReference type="Rhea" id="RHEA:25424"/>
        <dbReference type="ChEBI" id="CHEBI:16235"/>
        <dbReference type="ChEBI" id="CHEBI:33019"/>
        <dbReference type="ChEBI" id="CHEBI:58017"/>
        <dbReference type="ChEBI" id="CHEBI:58115"/>
        <dbReference type="EC" id="2.4.2.8"/>
    </reaction>
    <physiologicalReaction direction="right-to-left" evidence="13">
        <dbReference type="Rhea" id="RHEA:25426"/>
    </physiologicalReaction>
</comment>
<dbReference type="InterPro" id="IPR050408">
    <property type="entry name" value="HGPRT"/>
</dbReference>
<organism evidence="17 18">
    <name type="scientific">Mycoplasma capricolum subsp. capricolum 14232</name>
    <dbReference type="NCBI Taxonomy" id="1188238"/>
    <lineage>
        <taxon>Bacteria</taxon>
        <taxon>Bacillati</taxon>
        <taxon>Mycoplasmatota</taxon>
        <taxon>Mollicutes</taxon>
        <taxon>Mycoplasmataceae</taxon>
        <taxon>Mycoplasma</taxon>
    </lineage>
</organism>
<sequence length="190" mass="21946">MQKLHPLVKEVLFTREQIQKRTKEIAKEVEHYYKDKPLKNNSLLVVGLLKGCVPFYTDFCMVCDLTMEMDFMVVSSYHGSTSSNSAPKINLDLNTDVKDRDILIVEDIIDTGFTLKYVKEYLLNKGAKSVKILTMLDKPSGRKIDLTPDWVCFTIDPCFVIGYGLDYQEKIRNLPYVAVCDTTKLDDWKW</sequence>
<comment type="caution">
    <text evidence="17">The sequence shown here is derived from an EMBL/GenBank/DDBJ whole genome shotgun (WGS) entry which is preliminary data.</text>
</comment>
<dbReference type="SUPFAM" id="SSF53271">
    <property type="entry name" value="PRTase-like"/>
    <property type="match status" value="1"/>
</dbReference>